<name>A0A2V3IDP7_9FLOR</name>
<dbReference type="AlphaFoldDB" id="A0A2V3IDP7"/>
<accession>A0A2V3IDP7</accession>
<organism evidence="1 2">
    <name type="scientific">Gracilariopsis chorda</name>
    <dbReference type="NCBI Taxonomy" id="448386"/>
    <lineage>
        <taxon>Eukaryota</taxon>
        <taxon>Rhodophyta</taxon>
        <taxon>Florideophyceae</taxon>
        <taxon>Rhodymeniophycidae</taxon>
        <taxon>Gracilariales</taxon>
        <taxon>Gracilariaceae</taxon>
        <taxon>Gracilariopsis</taxon>
    </lineage>
</organism>
<proteinExistence type="predicted"/>
<gene>
    <name evidence="1" type="ORF">BWQ96_10070</name>
</gene>
<dbReference type="OrthoDB" id="3501663at2759"/>
<dbReference type="InterPro" id="IPR032466">
    <property type="entry name" value="Metal_Hydrolase"/>
</dbReference>
<dbReference type="Gene3D" id="3.20.20.140">
    <property type="entry name" value="Metal-dependent hydrolases"/>
    <property type="match status" value="1"/>
</dbReference>
<comment type="caution">
    <text evidence="1">The sequence shown here is derived from an EMBL/GenBank/DDBJ whole genome shotgun (WGS) entry which is preliminary data.</text>
</comment>
<keyword evidence="2" id="KW-1185">Reference proteome</keyword>
<evidence type="ECO:0000313" key="1">
    <source>
        <dbReference type="EMBL" id="PXF40215.1"/>
    </source>
</evidence>
<reference evidence="1 2" key="1">
    <citation type="journal article" date="2018" name="Mol. Biol. Evol.">
        <title>Analysis of the draft genome of the red seaweed Gracilariopsis chorda provides insights into genome size evolution in Rhodophyta.</title>
        <authorList>
            <person name="Lee J."/>
            <person name="Yang E.C."/>
            <person name="Graf L."/>
            <person name="Yang J.H."/>
            <person name="Qiu H."/>
            <person name="Zel Zion U."/>
            <person name="Chan C.X."/>
            <person name="Stephens T.G."/>
            <person name="Weber A.P.M."/>
            <person name="Boo G.H."/>
            <person name="Boo S.M."/>
            <person name="Kim K.M."/>
            <person name="Shin Y."/>
            <person name="Jung M."/>
            <person name="Lee S.J."/>
            <person name="Yim H.S."/>
            <person name="Lee J.H."/>
            <person name="Bhattacharya D."/>
            <person name="Yoon H.S."/>
        </authorList>
    </citation>
    <scope>NUCLEOTIDE SEQUENCE [LARGE SCALE GENOMIC DNA]</scope>
    <source>
        <strain evidence="1 2">SKKU-2015</strain>
        <tissue evidence="1">Whole body</tissue>
    </source>
</reference>
<protein>
    <submittedName>
        <fullName evidence="1">Uncharacterized protein</fullName>
    </submittedName>
</protein>
<evidence type="ECO:0000313" key="2">
    <source>
        <dbReference type="Proteomes" id="UP000247409"/>
    </source>
</evidence>
<dbReference type="Proteomes" id="UP000247409">
    <property type="component" value="Unassembled WGS sequence"/>
</dbReference>
<dbReference type="EMBL" id="NBIV01000340">
    <property type="protein sequence ID" value="PXF40215.1"/>
    <property type="molecule type" value="Genomic_DNA"/>
</dbReference>
<dbReference type="SUPFAM" id="SSF51556">
    <property type="entry name" value="Metallo-dependent hydrolases"/>
    <property type="match status" value="1"/>
</dbReference>
<sequence>MTEPIGYRRHEFVPTKRLLEAGVPVIIWSDWDADPILPITSMIRTLQPKSVPDLKIAIKLWTWNPAHSLRQDDDTNSLEKGTYAECICKIVNAGVDSYRTYFPEPGPTHCR</sequence>